<dbReference type="GO" id="GO:0140318">
    <property type="term" value="F:protein transporter activity"/>
    <property type="evidence" value="ECO:0007669"/>
    <property type="project" value="EnsemblFungi"/>
</dbReference>
<sequence length="1094" mass="122223">MNVSVSLSVEARNSLQFVLLSKDIFTSLFGPGADVRRKYILLTLHGSNVLDTPQLYPITIKHELKDNHVEIESLKLLQQHGSDFTIETATVRKIDRVPKLTSVVVSFPEEVYSLLKYKERDQIHELLAQERESTLDFAIVRKGDTSHTLNGSFIHAEPFEQGYIDHTTTITIVKENKTLGNSTVDLSSDGADIEEFDPFDINSTISPTLTDSKPTSHAAQFNVRPLELDFLQKYTHFSKYSDEFPFEDEQLFACLTFSAFQKLHCLSGDLLLLQTAGDGKNGFGPTYVRVFPFIEPCSFDTQSIYLSPLLILALSNPESVSVGSIPNQSHQRADLPRKKLTKFIPLAKELILSRVSTPTTSDRSLQYLFLSNLKAYFESSNRVITKGQIIPIALDSSLAESVHHTYGLKGWYPEVVPEGNPDCIAWFMVTNGTFKDLTTGEIKPIESGKQYLVNSNKTRMLQSGISKRDLSDVDFPTITRYLNIKPKFEYPNTILPGGGKYTFPYAKTLRKIFDTSIKIKGKIALQTTVLLTSNTRFVGKSTLVETVCEDFGFSLVELDGYDLVNSGLGMPAATVGILKGKLDRLVESCERLAVFIKHIECLCKKGDEQQADQKSLDDSLSLNIVTLLNEYALKGVIIITSTNDADSINDIVRSKIKFEIDVNVPSEPERKEIFKYLVNFPTSSNEFIYKHNDEYLYLASNDVSIDTLALQSAALTPNDLAYIVKNVKLNALRRVKKECKEVGLKIQDIIDINSGAIRLTPVDFEVSINKARNKFSDSIGAPRIPNVKWEDVGGLDVVKNEILDTIEMPLKHPELFGSGMKKRSGLLFYGPPGTGKTLLAKAIATNFSLNFFSVKGPELLNMYIGESEANVRRVFEKARDAKPCVIFFDELDSVAPRRGNQGDSGGVMDRIVSQLLAELDGMSGSDGGDGVFVVGASNRPDLLDEALLRPGRFDKMLYLGISDTHDKQAKIIAALTRKFNLHPEIDLQLIAQSCPFNFTGADFYALCSDAMLNAMIRTAREADLKLEQYNQTMEEKDKLNIRQWFEKVATDKDLEVVVGTEDFHEARKELVASVSEQELAHYLRVRENFEGGKK</sequence>
<evidence type="ECO:0000256" key="7">
    <source>
        <dbReference type="ARBA" id="ARBA00023136"/>
    </source>
</evidence>
<evidence type="ECO:0000256" key="9">
    <source>
        <dbReference type="ARBA" id="ARBA00034920"/>
    </source>
</evidence>
<comment type="similarity">
    <text evidence="2">Belongs to the AAA ATPase family.</text>
</comment>
<dbReference type="Gene3D" id="3.40.50.300">
    <property type="entry name" value="P-loop containing nucleotide triphosphate hydrolases"/>
    <property type="match status" value="2"/>
</dbReference>
<evidence type="ECO:0000259" key="12">
    <source>
        <dbReference type="SMART" id="SM00382"/>
    </source>
</evidence>
<evidence type="ECO:0000256" key="1">
    <source>
        <dbReference type="ARBA" id="ARBA00004170"/>
    </source>
</evidence>
<evidence type="ECO:0000256" key="11">
    <source>
        <dbReference type="SAM" id="Coils"/>
    </source>
</evidence>
<dbReference type="GO" id="GO:0016562">
    <property type="term" value="P:protein import into peroxisome matrix, receptor recycling"/>
    <property type="evidence" value="ECO:0007669"/>
    <property type="project" value="EnsemblFungi"/>
</dbReference>
<dbReference type="GO" id="GO:0005778">
    <property type="term" value="C:peroxisomal membrane"/>
    <property type="evidence" value="ECO:0007669"/>
    <property type="project" value="TreeGrafter"/>
</dbReference>
<evidence type="ECO:0000313" key="14">
    <source>
        <dbReference type="Proteomes" id="UP000094455"/>
    </source>
</evidence>
<proteinExistence type="inferred from homology"/>
<dbReference type="InterPro" id="IPR003959">
    <property type="entry name" value="ATPase_AAA_core"/>
</dbReference>
<dbReference type="FunFam" id="3.40.50.300:FF:000109">
    <property type="entry name" value="Peroxisomal biogenesis factor 6"/>
    <property type="match status" value="1"/>
</dbReference>
<evidence type="ECO:0000256" key="10">
    <source>
        <dbReference type="ARBA" id="ARBA00048778"/>
    </source>
</evidence>
<evidence type="ECO:0000256" key="8">
    <source>
        <dbReference type="ARBA" id="ARBA00034811"/>
    </source>
</evidence>
<dbReference type="InterPro" id="IPR003960">
    <property type="entry name" value="ATPase_AAA_CS"/>
</dbReference>
<dbReference type="Gene3D" id="1.10.8.60">
    <property type="match status" value="1"/>
</dbReference>
<dbReference type="EMBL" id="KV454001">
    <property type="protein sequence ID" value="ODQ48828.1"/>
    <property type="molecule type" value="Genomic_DNA"/>
</dbReference>
<dbReference type="Pfam" id="PF23315">
    <property type="entry name" value="PEX6_4th"/>
    <property type="match status" value="1"/>
</dbReference>
<feature type="domain" description="AAA+ ATPase" evidence="12">
    <location>
        <begin position="525"/>
        <end position="666"/>
    </location>
</feature>
<dbReference type="GO" id="GO:0016887">
    <property type="term" value="F:ATP hydrolysis activity"/>
    <property type="evidence" value="ECO:0007669"/>
    <property type="project" value="EnsemblFungi"/>
</dbReference>
<evidence type="ECO:0000256" key="2">
    <source>
        <dbReference type="ARBA" id="ARBA00006914"/>
    </source>
</evidence>
<dbReference type="PANTHER" id="PTHR23077">
    <property type="entry name" value="AAA-FAMILY ATPASE"/>
    <property type="match status" value="1"/>
</dbReference>
<dbReference type="Pfam" id="PF00004">
    <property type="entry name" value="AAA"/>
    <property type="match status" value="2"/>
</dbReference>
<feature type="domain" description="AAA+ ATPase" evidence="12">
    <location>
        <begin position="822"/>
        <end position="963"/>
    </location>
</feature>
<dbReference type="PANTHER" id="PTHR23077:SF9">
    <property type="entry name" value="PEROXISOMAL ATPASE PEX6"/>
    <property type="match status" value="1"/>
</dbReference>
<dbReference type="AlphaFoldDB" id="A0A1E3NT33"/>
<keyword evidence="14" id="KW-1185">Reference proteome</keyword>
<evidence type="ECO:0000256" key="4">
    <source>
        <dbReference type="ARBA" id="ARBA00022741"/>
    </source>
</evidence>
<evidence type="ECO:0000256" key="5">
    <source>
        <dbReference type="ARBA" id="ARBA00022801"/>
    </source>
</evidence>
<dbReference type="STRING" id="763406.A0A1E3NT33"/>
<evidence type="ECO:0000256" key="3">
    <source>
        <dbReference type="ARBA" id="ARBA00022593"/>
    </source>
</evidence>
<keyword evidence="3" id="KW-0962">Peroxisome biogenesis</keyword>
<reference evidence="13 14" key="1">
    <citation type="journal article" date="2016" name="Proc. Natl. Acad. Sci. U.S.A.">
        <title>Comparative genomics of biotechnologically important yeasts.</title>
        <authorList>
            <person name="Riley R."/>
            <person name="Haridas S."/>
            <person name="Wolfe K.H."/>
            <person name="Lopes M.R."/>
            <person name="Hittinger C.T."/>
            <person name="Goeker M."/>
            <person name="Salamov A.A."/>
            <person name="Wisecaver J.H."/>
            <person name="Long T.M."/>
            <person name="Calvey C.H."/>
            <person name="Aerts A.L."/>
            <person name="Barry K.W."/>
            <person name="Choi C."/>
            <person name="Clum A."/>
            <person name="Coughlan A.Y."/>
            <person name="Deshpande S."/>
            <person name="Douglass A.P."/>
            <person name="Hanson S.J."/>
            <person name="Klenk H.-P."/>
            <person name="LaButti K.M."/>
            <person name="Lapidus A."/>
            <person name="Lindquist E.A."/>
            <person name="Lipzen A.M."/>
            <person name="Meier-Kolthoff J.P."/>
            <person name="Ohm R.A."/>
            <person name="Otillar R.P."/>
            <person name="Pangilinan J.L."/>
            <person name="Peng Y."/>
            <person name="Rokas A."/>
            <person name="Rosa C.A."/>
            <person name="Scheuner C."/>
            <person name="Sibirny A.A."/>
            <person name="Slot J.C."/>
            <person name="Stielow J.B."/>
            <person name="Sun H."/>
            <person name="Kurtzman C.P."/>
            <person name="Blackwell M."/>
            <person name="Grigoriev I.V."/>
            <person name="Jeffries T.W."/>
        </authorList>
    </citation>
    <scope>NUCLEOTIDE SEQUENCE [LARGE SCALE GENOMIC DNA]</scope>
    <source>
        <strain evidence="13 14">NRRL Y-2026</strain>
    </source>
</reference>
<dbReference type="InterPro" id="IPR056995">
    <property type="entry name" value="PEX6_4th_dom"/>
</dbReference>
<dbReference type="InterPro" id="IPR003593">
    <property type="entry name" value="AAA+_ATPase"/>
</dbReference>
<feature type="coiled-coil region" evidence="11">
    <location>
        <begin position="1012"/>
        <end position="1039"/>
    </location>
</feature>
<name>A0A1E3NT33_9ASCO</name>
<dbReference type="InterPro" id="IPR047533">
    <property type="entry name" value="RecA-like_PEX6_r2"/>
</dbReference>
<comment type="catalytic activity">
    <reaction evidence="10">
        <text>ATP + H2O = ADP + phosphate + H(+)</text>
        <dbReference type="Rhea" id="RHEA:13065"/>
        <dbReference type="ChEBI" id="CHEBI:15377"/>
        <dbReference type="ChEBI" id="CHEBI:15378"/>
        <dbReference type="ChEBI" id="CHEBI:30616"/>
        <dbReference type="ChEBI" id="CHEBI:43474"/>
        <dbReference type="ChEBI" id="CHEBI:456216"/>
    </reaction>
    <physiologicalReaction direction="left-to-right" evidence="10">
        <dbReference type="Rhea" id="RHEA:13066"/>
    </physiologicalReaction>
</comment>
<keyword evidence="5" id="KW-0378">Hydrolase</keyword>
<dbReference type="InterPro" id="IPR027417">
    <property type="entry name" value="P-loop_NTPase"/>
</dbReference>
<evidence type="ECO:0000313" key="13">
    <source>
        <dbReference type="EMBL" id="ODQ48828.1"/>
    </source>
</evidence>
<dbReference type="GO" id="GO:0005524">
    <property type="term" value="F:ATP binding"/>
    <property type="evidence" value="ECO:0007669"/>
    <property type="project" value="UniProtKB-KW"/>
</dbReference>
<dbReference type="FunFam" id="1.10.8.60:FF:000039">
    <property type="entry name" value="peroxisome biogenesis factor 6"/>
    <property type="match status" value="1"/>
</dbReference>
<keyword evidence="11" id="KW-0175">Coiled coil</keyword>
<keyword evidence="6" id="KW-0067">ATP-binding</keyword>
<keyword evidence="7" id="KW-0472">Membrane</keyword>
<comment type="subcellular location">
    <subcellularLocation>
        <location evidence="1">Membrane</location>
        <topology evidence="1">Peripheral membrane protein</topology>
    </subcellularLocation>
</comment>
<dbReference type="InterPro" id="IPR050168">
    <property type="entry name" value="AAA_ATPase_domain"/>
</dbReference>
<dbReference type="OrthoDB" id="5553750at2759"/>
<protein>
    <recommendedName>
        <fullName evidence="8">Peroxisomal ATPase PEX6</fullName>
    </recommendedName>
    <alternativeName>
        <fullName evidence="9">Peroxin-6</fullName>
    </alternativeName>
</protein>
<dbReference type="CDD" id="cd19527">
    <property type="entry name" value="RecA-like_PEX6_r2"/>
    <property type="match status" value="1"/>
</dbReference>
<dbReference type="GO" id="GO:0043335">
    <property type="term" value="P:protein unfolding"/>
    <property type="evidence" value="ECO:0007669"/>
    <property type="project" value="EnsemblFungi"/>
</dbReference>
<accession>A0A1E3NT33</accession>
<keyword evidence="4" id="KW-0547">Nucleotide-binding</keyword>
<dbReference type="Proteomes" id="UP000094455">
    <property type="component" value="Unassembled WGS sequence"/>
</dbReference>
<dbReference type="GO" id="GO:1904949">
    <property type="term" value="C:ATPase complex"/>
    <property type="evidence" value="ECO:0007669"/>
    <property type="project" value="EnsemblFungi"/>
</dbReference>
<evidence type="ECO:0000256" key="6">
    <source>
        <dbReference type="ARBA" id="ARBA00022840"/>
    </source>
</evidence>
<dbReference type="GO" id="GO:0005829">
    <property type="term" value="C:cytosol"/>
    <property type="evidence" value="ECO:0007669"/>
    <property type="project" value="EnsemblFungi"/>
</dbReference>
<gene>
    <name evidence="13" type="ORF">PICMEDRAFT_70427</name>
</gene>
<dbReference type="GeneID" id="30180326"/>
<dbReference type="SMART" id="SM00382">
    <property type="entry name" value="AAA"/>
    <property type="match status" value="2"/>
</dbReference>
<dbReference type="SUPFAM" id="SSF52540">
    <property type="entry name" value="P-loop containing nucleoside triphosphate hydrolases"/>
    <property type="match status" value="2"/>
</dbReference>
<dbReference type="PROSITE" id="PS00674">
    <property type="entry name" value="AAA"/>
    <property type="match status" value="1"/>
</dbReference>
<organism evidence="13 14">
    <name type="scientific">Pichia membranifaciens NRRL Y-2026</name>
    <dbReference type="NCBI Taxonomy" id="763406"/>
    <lineage>
        <taxon>Eukaryota</taxon>
        <taxon>Fungi</taxon>
        <taxon>Dikarya</taxon>
        <taxon>Ascomycota</taxon>
        <taxon>Saccharomycotina</taxon>
        <taxon>Pichiomycetes</taxon>
        <taxon>Pichiales</taxon>
        <taxon>Pichiaceae</taxon>
        <taxon>Pichia</taxon>
    </lineage>
</organism>
<dbReference type="RefSeq" id="XP_019019941.1">
    <property type="nucleotide sequence ID" value="XM_019163639.1"/>
</dbReference>